<dbReference type="AlphaFoldDB" id="A0AAD9JNF5"/>
<evidence type="ECO:0000313" key="2">
    <source>
        <dbReference type="EMBL" id="KAK2156252.1"/>
    </source>
</evidence>
<evidence type="ECO:0000313" key="3">
    <source>
        <dbReference type="Proteomes" id="UP001208570"/>
    </source>
</evidence>
<dbReference type="Pfam" id="PF07004">
    <property type="entry name" value="SHIPPO-rpt"/>
    <property type="match status" value="1"/>
</dbReference>
<comment type="caution">
    <text evidence="2">The sequence shown here is derived from an EMBL/GenBank/DDBJ whole genome shotgun (WGS) entry which is preliminary data.</text>
</comment>
<dbReference type="InterPro" id="IPR010736">
    <property type="entry name" value="SHIPPO-rpt"/>
</dbReference>
<sequence length="128" mass="13817">MSSMSPGQYNIPGLGSESMKKAYIESTRRGAFGTTSVRIAPMIKKGATELPGPSHYQVSDKVNKPRYKQLSSNFASMTSRLSEPPSTVKIIGVRALLGLRLSLIVPIALSLTLYQPYTGQGRRSTGTP</sequence>
<keyword evidence="3" id="KW-1185">Reference proteome</keyword>
<organism evidence="2 3">
    <name type="scientific">Paralvinella palmiformis</name>
    <dbReference type="NCBI Taxonomy" id="53620"/>
    <lineage>
        <taxon>Eukaryota</taxon>
        <taxon>Metazoa</taxon>
        <taxon>Spiralia</taxon>
        <taxon>Lophotrochozoa</taxon>
        <taxon>Annelida</taxon>
        <taxon>Polychaeta</taxon>
        <taxon>Sedentaria</taxon>
        <taxon>Canalipalpata</taxon>
        <taxon>Terebellida</taxon>
        <taxon>Terebelliformia</taxon>
        <taxon>Alvinellidae</taxon>
        <taxon>Paralvinella</taxon>
    </lineage>
</organism>
<name>A0AAD9JNF5_9ANNE</name>
<keyword evidence="1" id="KW-1133">Transmembrane helix</keyword>
<keyword evidence="1" id="KW-0472">Membrane</keyword>
<dbReference type="Proteomes" id="UP001208570">
    <property type="component" value="Unassembled WGS sequence"/>
</dbReference>
<keyword evidence="1" id="KW-0812">Transmembrane</keyword>
<gene>
    <name evidence="2" type="ORF">LSH36_217g00006</name>
</gene>
<proteinExistence type="predicted"/>
<reference evidence="2" key="1">
    <citation type="journal article" date="2023" name="Mol. Biol. Evol.">
        <title>Third-Generation Sequencing Reveals the Adaptive Role of the Epigenome in Three Deep-Sea Polychaetes.</title>
        <authorList>
            <person name="Perez M."/>
            <person name="Aroh O."/>
            <person name="Sun Y."/>
            <person name="Lan Y."/>
            <person name="Juniper S.K."/>
            <person name="Young C.R."/>
            <person name="Angers B."/>
            <person name="Qian P.Y."/>
        </authorList>
    </citation>
    <scope>NUCLEOTIDE SEQUENCE</scope>
    <source>
        <strain evidence="2">P08H-3</strain>
    </source>
</reference>
<dbReference type="EMBL" id="JAODUP010000217">
    <property type="protein sequence ID" value="KAK2156252.1"/>
    <property type="molecule type" value="Genomic_DNA"/>
</dbReference>
<feature type="transmembrane region" description="Helical" evidence="1">
    <location>
        <begin position="91"/>
        <end position="114"/>
    </location>
</feature>
<protein>
    <submittedName>
        <fullName evidence="2">Uncharacterized protein</fullName>
    </submittedName>
</protein>
<evidence type="ECO:0000256" key="1">
    <source>
        <dbReference type="SAM" id="Phobius"/>
    </source>
</evidence>
<accession>A0AAD9JNF5</accession>